<dbReference type="Gene3D" id="2.120.10.30">
    <property type="entry name" value="TolB, C-terminal domain"/>
    <property type="match status" value="1"/>
</dbReference>
<dbReference type="AlphaFoldDB" id="A0A7J0BIB4"/>
<gene>
    <name evidence="1" type="ORF">DSM101010T_13460</name>
</gene>
<organism evidence="1 2">
    <name type="scientific">Desulfovibrio subterraneus</name>
    <dbReference type="NCBI Taxonomy" id="2718620"/>
    <lineage>
        <taxon>Bacteria</taxon>
        <taxon>Pseudomonadati</taxon>
        <taxon>Thermodesulfobacteriota</taxon>
        <taxon>Desulfovibrionia</taxon>
        <taxon>Desulfovibrionales</taxon>
        <taxon>Desulfovibrionaceae</taxon>
        <taxon>Desulfovibrio</taxon>
    </lineage>
</organism>
<name>A0A7J0BIB4_9BACT</name>
<reference evidence="1 2" key="1">
    <citation type="submission" date="2020-05" db="EMBL/GenBank/DDBJ databases">
        <title>Draft genome sequence of Desulfovibrio sp. strain HN2T.</title>
        <authorList>
            <person name="Ueno A."/>
            <person name="Tamazawa S."/>
            <person name="Tamamura S."/>
            <person name="Murakami T."/>
            <person name="Kiyama T."/>
            <person name="Inomata H."/>
            <person name="Amano Y."/>
            <person name="Miyakawa K."/>
            <person name="Tamaki H."/>
            <person name="Naganuma T."/>
            <person name="Kaneko K."/>
        </authorList>
    </citation>
    <scope>NUCLEOTIDE SEQUENCE [LARGE SCALE GENOMIC DNA]</scope>
    <source>
        <strain evidence="1 2">HN2</strain>
    </source>
</reference>
<sequence>MNAIHYFSSSDMAWMIRRTLPLVCLLATLVSPQVVRAGAQAVQTGAQAVSPDSLQTTPLPAPVTPPQRQGVRIVLHTESAAPVCLAMDAHGALYVADEKAGTIRCVTRDGESGLLVSGLHAPCAIAVSHHRELVVGTRLGEIWKIMPDGSAELAGKMDEPVVSVTMDRDGAVLAATERGTVLRIPAAQ</sequence>
<dbReference type="InterPro" id="IPR011042">
    <property type="entry name" value="6-blade_b-propeller_TolB-like"/>
</dbReference>
<dbReference type="Proteomes" id="UP000503840">
    <property type="component" value="Unassembled WGS sequence"/>
</dbReference>
<evidence type="ECO:0000313" key="2">
    <source>
        <dbReference type="Proteomes" id="UP000503840"/>
    </source>
</evidence>
<dbReference type="EMBL" id="BLVO01000012">
    <property type="protein sequence ID" value="GFM32981.1"/>
    <property type="molecule type" value="Genomic_DNA"/>
</dbReference>
<evidence type="ECO:0000313" key="1">
    <source>
        <dbReference type="EMBL" id="GFM32981.1"/>
    </source>
</evidence>
<comment type="caution">
    <text evidence="1">The sequence shown here is derived from an EMBL/GenBank/DDBJ whole genome shotgun (WGS) entry which is preliminary data.</text>
</comment>
<proteinExistence type="predicted"/>
<accession>A0A7J0BIB4</accession>
<dbReference type="RefSeq" id="WP_174404633.1">
    <property type="nucleotide sequence ID" value="NZ_BLVO01000012.1"/>
</dbReference>
<keyword evidence="2" id="KW-1185">Reference proteome</keyword>
<protein>
    <submittedName>
        <fullName evidence="1">Uncharacterized protein</fullName>
    </submittedName>
</protein>
<dbReference type="SUPFAM" id="SSF63829">
    <property type="entry name" value="Calcium-dependent phosphotriesterase"/>
    <property type="match status" value="1"/>
</dbReference>